<reference evidence="6 7" key="1">
    <citation type="submission" date="2019-12" db="EMBL/GenBank/DDBJ databases">
        <authorList>
            <person name="Dong K."/>
        </authorList>
    </citation>
    <scope>NUCLEOTIDE SEQUENCE [LARGE SCALE GENOMIC DNA]</scope>
    <source>
        <strain evidence="6 7">JCM 31225</strain>
    </source>
</reference>
<protein>
    <submittedName>
        <fullName evidence="6">Helix-turn-helix domain-containing protein</fullName>
    </submittedName>
</protein>
<dbReference type="EMBL" id="WSQA01000009">
    <property type="protein sequence ID" value="MVZ62909.1"/>
    <property type="molecule type" value="Genomic_DNA"/>
</dbReference>
<dbReference type="Pfam" id="PF12833">
    <property type="entry name" value="HTH_18"/>
    <property type="match status" value="1"/>
</dbReference>
<keyword evidence="3" id="KW-0804">Transcription</keyword>
<dbReference type="AlphaFoldDB" id="A0A6N8L1L9"/>
<dbReference type="PRINTS" id="PR00032">
    <property type="entry name" value="HTHARAC"/>
</dbReference>
<keyword evidence="4" id="KW-1133">Transmembrane helix</keyword>
<evidence type="ECO:0000256" key="4">
    <source>
        <dbReference type="SAM" id="Phobius"/>
    </source>
</evidence>
<evidence type="ECO:0000256" key="1">
    <source>
        <dbReference type="ARBA" id="ARBA00023015"/>
    </source>
</evidence>
<feature type="domain" description="HTH araC/xylS-type" evidence="5">
    <location>
        <begin position="244"/>
        <end position="346"/>
    </location>
</feature>
<dbReference type="Proteomes" id="UP000435036">
    <property type="component" value="Unassembled WGS sequence"/>
</dbReference>
<evidence type="ECO:0000256" key="2">
    <source>
        <dbReference type="ARBA" id="ARBA00023125"/>
    </source>
</evidence>
<name>A0A6N8L1L9_9SPHI</name>
<comment type="caution">
    <text evidence="6">The sequence shown here is derived from an EMBL/GenBank/DDBJ whole genome shotgun (WGS) entry which is preliminary data.</text>
</comment>
<feature type="transmembrane region" description="Helical" evidence="4">
    <location>
        <begin position="93"/>
        <end position="112"/>
    </location>
</feature>
<dbReference type="GO" id="GO:0003700">
    <property type="term" value="F:DNA-binding transcription factor activity"/>
    <property type="evidence" value="ECO:0007669"/>
    <property type="project" value="InterPro"/>
</dbReference>
<organism evidence="6 7">
    <name type="scientific">Sphingobacterium humi</name>
    <dbReference type="NCBI Taxonomy" id="1796905"/>
    <lineage>
        <taxon>Bacteria</taxon>
        <taxon>Pseudomonadati</taxon>
        <taxon>Bacteroidota</taxon>
        <taxon>Sphingobacteriia</taxon>
        <taxon>Sphingobacteriales</taxon>
        <taxon>Sphingobacteriaceae</taxon>
        <taxon>Sphingobacterium</taxon>
    </lineage>
</organism>
<proteinExistence type="predicted"/>
<evidence type="ECO:0000313" key="6">
    <source>
        <dbReference type="EMBL" id="MVZ62909.1"/>
    </source>
</evidence>
<gene>
    <name evidence="6" type="ORF">GQF63_12815</name>
</gene>
<dbReference type="PANTHER" id="PTHR43280:SF29">
    <property type="entry name" value="ARAC-FAMILY TRANSCRIPTIONAL REGULATOR"/>
    <property type="match status" value="1"/>
</dbReference>
<keyword evidence="4" id="KW-0472">Membrane</keyword>
<evidence type="ECO:0000313" key="7">
    <source>
        <dbReference type="Proteomes" id="UP000435036"/>
    </source>
</evidence>
<dbReference type="Gene3D" id="1.10.10.60">
    <property type="entry name" value="Homeodomain-like"/>
    <property type="match status" value="1"/>
</dbReference>
<keyword evidence="1" id="KW-0805">Transcription regulation</keyword>
<keyword evidence="7" id="KW-1185">Reference proteome</keyword>
<evidence type="ECO:0000256" key="3">
    <source>
        <dbReference type="ARBA" id="ARBA00023163"/>
    </source>
</evidence>
<keyword evidence="4" id="KW-0812">Transmembrane</keyword>
<dbReference type="InterPro" id="IPR020449">
    <property type="entry name" value="Tscrpt_reg_AraC-type_HTH"/>
</dbReference>
<accession>A0A6N8L1L9</accession>
<evidence type="ECO:0000259" key="5">
    <source>
        <dbReference type="PROSITE" id="PS01124"/>
    </source>
</evidence>
<dbReference type="GO" id="GO:0043565">
    <property type="term" value="F:sequence-specific DNA binding"/>
    <property type="evidence" value="ECO:0007669"/>
    <property type="project" value="InterPro"/>
</dbReference>
<sequence length="352" mass="41564">MTSVYIAIIIQSTLSTLLIYNRRKNELYLFHLYCLVICFDFIYELFMYNHFSGSTLYLDVLPSSFRFLKGPILFMISMNFIGKSLSKQTVRLLLFPFFVVFILNIIAFWQLIRFKEVQPMLLQGYDYIFKGYFYYWLGFILLAILQLCRFANRELPFFRHYYIFLTYLAVSVTAYYVSYKAGVDIDKIRHVYNYLFFIQFGLLINLVLRIKNAKEHSNPPVVAETIDKYKHSNLTPATMQEIAASIRGFLDQTQDYTSEDYGLLNLAEQIQTPKHQISQVITDHMQTSFYELINTYRLELFIKKLQENPSCNVSDLSFQVGFKSRTTFYKYFKSKLGVTPSEFKEQIKCALP</sequence>
<dbReference type="PANTHER" id="PTHR43280">
    <property type="entry name" value="ARAC-FAMILY TRANSCRIPTIONAL REGULATOR"/>
    <property type="match status" value="1"/>
</dbReference>
<feature type="transmembrane region" description="Helical" evidence="4">
    <location>
        <begin position="132"/>
        <end position="148"/>
    </location>
</feature>
<dbReference type="SMART" id="SM00342">
    <property type="entry name" value="HTH_ARAC"/>
    <property type="match status" value="1"/>
</dbReference>
<feature type="transmembrane region" description="Helical" evidence="4">
    <location>
        <begin position="60"/>
        <end position="81"/>
    </location>
</feature>
<dbReference type="InterPro" id="IPR018060">
    <property type="entry name" value="HTH_AraC"/>
</dbReference>
<feature type="transmembrane region" description="Helical" evidence="4">
    <location>
        <begin position="27"/>
        <end position="48"/>
    </location>
</feature>
<dbReference type="PROSITE" id="PS01124">
    <property type="entry name" value="HTH_ARAC_FAMILY_2"/>
    <property type="match status" value="1"/>
</dbReference>
<keyword evidence="2" id="KW-0238">DNA-binding</keyword>
<feature type="transmembrane region" description="Helical" evidence="4">
    <location>
        <begin position="160"/>
        <end position="179"/>
    </location>
</feature>
<feature type="transmembrane region" description="Helical" evidence="4">
    <location>
        <begin position="191"/>
        <end position="208"/>
    </location>
</feature>
<dbReference type="SUPFAM" id="SSF46689">
    <property type="entry name" value="Homeodomain-like"/>
    <property type="match status" value="1"/>
</dbReference>
<dbReference type="InterPro" id="IPR009057">
    <property type="entry name" value="Homeodomain-like_sf"/>
</dbReference>